<dbReference type="EMBL" id="JARAKH010001127">
    <property type="protein sequence ID" value="KAK8373519.1"/>
    <property type="molecule type" value="Genomic_DNA"/>
</dbReference>
<proteinExistence type="predicted"/>
<keyword evidence="3" id="KW-1185">Reference proteome</keyword>
<organism evidence="2 3">
    <name type="scientific">Scylla paramamosain</name>
    <name type="common">Mud crab</name>
    <dbReference type="NCBI Taxonomy" id="85552"/>
    <lineage>
        <taxon>Eukaryota</taxon>
        <taxon>Metazoa</taxon>
        <taxon>Ecdysozoa</taxon>
        <taxon>Arthropoda</taxon>
        <taxon>Crustacea</taxon>
        <taxon>Multicrustacea</taxon>
        <taxon>Malacostraca</taxon>
        <taxon>Eumalacostraca</taxon>
        <taxon>Eucarida</taxon>
        <taxon>Decapoda</taxon>
        <taxon>Pleocyemata</taxon>
        <taxon>Brachyura</taxon>
        <taxon>Eubrachyura</taxon>
        <taxon>Portunoidea</taxon>
        <taxon>Portunidae</taxon>
        <taxon>Portuninae</taxon>
        <taxon>Scylla</taxon>
    </lineage>
</organism>
<feature type="compositionally biased region" description="Pro residues" evidence="1">
    <location>
        <begin position="108"/>
        <end position="124"/>
    </location>
</feature>
<reference evidence="2 3" key="1">
    <citation type="submission" date="2023-03" db="EMBL/GenBank/DDBJ databases">
        <title>High-quality genome of Scylla paramamosain provides insights in environmental adaptation.</title>
        <authorList>
            <person name="Zhang L."/>
        </authorList>
    </citation>
    <scope>NUCLEOTIDE SEQUENCE [LARGE SCALE GENOMIC DNA]</scope>
    <source>
        <strain evidence="2">LZ_2023a</strain>
        <tissue evidence="2">Muscle</tissue>
    </source>
</reference>
<feature type="region of interest" description="Disordered" evidence="1">
    <location>
        <begin position="239"/>
        <end position="261"/>
    </location>
</feature>
<feature type="compositionally biased region" description="Low complexity" evidence="1">
    <location>
        <begin position="125"/>
        <end position="144"/>
    </location>
</feature>
<protein>
    <submittedName>
        <fullName evidence="2">Uncharacterized protein</fullName>
    </submittedName>
</protein>
<feature type="region of interest" description="Disordered" evidence="1">
    <location>
        <begin position="88"/>
        <end position="176"/>
    </location>
</feature>
<evidence type="ECO:0000313" key="2">
    <source>
        <dbReference type="EMBL" id="KAK8373519.1"/>
    </source>
</evidence>
<feature type="region of interest" description="Disordered" evidence="1">
    <location>
        <begin position="24"/>
        <end position="52"/>
    </location>
</feature>
<name>A0AAW0SDU6_SCYPA</name>
<gene>
    <name evidence="2" type="ORF">O3P69_018354</name>
</gene>
<accession>A0AAW0SDU6</accession>
<dbReference type="AlphaFoldDB" id="A0AAW0SDU6"/>
<sequence length="261" mass="27621">MDNLESEVALNILNAVVTNKEEAQWSRQGLGRQTEEEDGLDETTSTMGLAAASYPPPGCPHANCPGATLTLALHTPGVWWGALYQGGRGGGGVEQQDWGASSSQNEPTPAPEDTPTPAPKPSPTPSTHSSIQHSPGEGPGQAAKGRGRGRASLESHQCPQVTARCPSDMKKKKKKQDIEAFEIARKLRSFSRRELTPDSSRVALSTSVRRPATCRRLAPLLHKALHACHSQPALPIGGLKTHAPQQQGEGCALAGRSSLPS</sequence>
<evidence type="ECO:0000256" key="1">
    <source>
        <dbReference type="SAM" id="MobiDB-lite"/>
    </source>
</evidence>
<evidence type="ECO:0000313" key="3">
    <source>
        <dbReference type="Proteomes" id="UP001487740"/>
    </source>
</evidence>
<dbReference type="Proteomes" id="UP001487740">
    <property type="component" value="Unassembled WGS sequence"/>
</dbReference>
<comment type="caution">
    <text evidence="2">The sequence shown here is derived from an EMBL/GenBank/DDBJ whole genome shotgun (WGS) entry which is preliminary data.</text>
</comment>